<evidence type="ECO:0000313" key="4">
    <source>
        <dbReference type="EMBL" id="KAF9600274.1"/>
    </source>
</evidence>
<dbReference type="SUPFAM" id="SSF57997">
    <property type="entry name" value="Tropomyosin"/>
    <property type="match status" value="1"/>
</dbReference>
<proteinExistence type="predicted"/>
<evidence type="ECO:0000313" key="5">
    <source>
        <dbReference type="Proteomes" id="UP000631114"/>
    </source>
</evidence>
<keyword evidence="3" id="KW-1133">Transmembrane helix</keyword>
<evidence type="ECO:0000256" key="1">
    <source>
        <dbReference type="SAM" id="Coils"/>
    </source>
</evidence>
<feature type="coiled-coil region" evidence="1">
    <location>
        <begin position="530"/>
        <end position="571"/>
    </location>
</feature>
<feature type="coiled-coil region" evidence="1">
    <location>
        <begin position="163"/>
        <end position="218"/>
    </location>
</feature>
<keyword evidence="3" id="KW-0472">Membrane</keyword>
<feature type="compositionally biased region" description="Basic and acidic residues" evidence="2">
    <location>
        <begin position="1176"/>
        <end position="1188"/>
    </location>
</feature>
<dbReference type="Gene3D" id="1.10.287.1490">
    <property type="match status" value="1"/>
</dbReference>
<dbReference type="EMBL" id="JADFTS010000006">
    <property type="protein sequence ID" value="KAF9600274.1"/>
    <property type="molecule type" value="Genomic_DNA"/>
</dbReference>
<gene>
    <name evidence="4" type="ORF">IFM89_005860</name>
</gene>
<feature type="coiled-coil region" evidence="1">
    <location>
        <begin position="1217"/>
        <end position="1279"/>
    </location>
</feature>
<feature type="transmembrane region" description="Helical" evidence="3">
    <location>
        <begin position="1607"/>
        <end position="1624"/>
    </location>
</feature>
<dbReference type="PANTHER" id="PTHR43939">
    <property type="entry name" value="COILED-COIL DOMAIN-CONTAINING PROTEIN 158"/>
    <property type="match status" value="1"/>
</dbReference>
<dbReference type="Proteomes" id="UP000631114">
    <property type="component" value="Unassembled WGS sequence"/>
</dbReference>
<accession>A0A835HL12</accession>
<reference evidence="4 5" key="1">
    <citation type="submission" date="2020-10" db="EMBL/GenBank/DDBJ databases">
        <title>The Coptis chinensis genome and diversification of protoberbering-type alkaloids.</title>
        <authorList>
            <person name="Wang B."/>
            <person name="Shu S."/>
            <person name="Song C."/>
            <person name="Liu Y."/>
        </authorList>
    </citation>
    <scope>NUCLEOTIDE SEQUENCE [LARGE SCALE GENOMIC DNA]</scope>
    <source>
        <strain evidence="4">HL-2020</strain>
        <tissue evidence="4">Leaf</tissue>
    </source>
</reference>
<dbReference type="OrthoDB" id="10255522at2759"/>
<name>A0A835HL12_9MAGN</name>
<dbReference type="PANTHER" id="PTHR43939:SF68">
    <property type="entry name" value="CENTROSOMAL PROTEIN OF 290 KDA-LIKE"/>
    <property type="match status" value="1"/>
</dbReference>
<keyword evidence="3" id="KW-0812">Transmembrane</keyword>
<feature type="coiled-coil region" evidence="1">
    <location>
        <begin position="859"/>
        <end position="935"/>
    </location>
</feature>
<evidence type="ECO:0000256" key="2">
    <source>
        <dbReference type="SAM" id="MobiDB-lite"/>
    </source>
</evidence>
<protein>
    <submittedName>
        <fullName evidence="4">Uncharacterized protein</fullName>
    </submittedName>
</protein>
<feature type="coiled-coil region" evidence="1">
    <location>
        <begin position="698"/>
        <end position="802"/>
    </location>
</feature>
<keyword evidence="5" id="KW-1185">Reference proteome</keyword>
<feature type="non-terminal residue" evidence="4">
    <location>
        <position position="1"/>
    </location>
</feature>
<sequence>SPSALHVTETVEEEEDGNQIRQLKYQLSLVQADKDVMAQKHMEELNAVVYTKDQEIENLNGITEGWAERDMYFEGVTKKLLGFLDSVVQQQEKEEMGECSLVERLDKTTCLMIGKYNRLQSEVGQLKQFVNDVGPEILIPEDAEFGSILDVACRVLVEHKTVEYNFIEKINQAEDENKKLLEELDNVRKMIDVSDGEVRKVKMELEQEKNKSATTKEKLGMAVTKGKALIQQRDLLKQSLIEKTTELEKCLLELQEKSNALEFAEMRNIELADSRSYAASLQESLSERDMAVAKIEDILSRTDIPDGVQSMDIIDCVKWLADQKVELQSVSMEYEKVKSILSSLDLPEEVASSKLEFQISWLGESLSVAKDTIVKLQVELISTKVVSASIESATVEAFDEIDHLKTSLLAQRKEKDSLQMMLGDLSSKFEANVEMEFKARYEKDKMLEMFLEACGVEDHGGVPEAYSDMRTVLEKCVGRMREEITNSCFESTYAGKELLERTQTLLYVRDQEVTLCKDILEEEMLKRSEATNIANEFERVSMEIMALKEEKDSLQKDLERSDDKSALLREKLTMAVKKGKGLVQEREGLKQSLDEKDGEIQTFKLELEQQGTMVSEYRDQINKLSSDLEHIPKLESDILTLKDKTNHLEKYLLESNSMLESVVDSMESVVLPVDNAFEDPVAKVRWLAECCKEYHSGKFDAEQELQEVKKEAGSLSGELVEARATISSLGDALTEAEKNYVLLAEEKKALETGKTHVERELENAKGEASSQGSKFAEVCSTIKSLEDALSRAKENISLLELELTSACVDKTCVEKELDKAKEGADYQASKLAEAYATMKSLEEGSSLLEESLSVLTGEKTAAQAGIAALENELEKVKGEADSHASKLADVYATVKSLEDALSTAENNISVLTAANENAEMEIQTLNSRLNASMEELAGTHGSVETQSAQLFSHLNQLKEIMNDNSLLLSFTQGFNKKVESLRDMNLLLESVRVHFPEQGSEQLQMTASTEKDPYLAKSFSSYIDEFPNGTVDNIEPNATDINDILTKTVEGFKKRNQLIEDKWHSFSSSIDELIAILLRELQATKDNVIDMLNPMEVLKLEFKNLEAYKQATEGTVSTLKNDIMMLLSVWADSTDYLGFQMDNSLVNLSSNLEQETLNRSLYRGTRKASGDAMEQQLERPGGDGNGKEAESFLTAAREVRSQIKYLENVNHLTLTAIKELQGKLQEAQVASENSMIERDLNQNKVSMLERDLQALKDLCSGLETKLKDYEAKEDMLNQKDADFSLMYHSLAMKERGTEGYLLPEGQAKRLFGKIDQIKPSLDESDLDKSVIQYSAPVKKFFVILDYVTTLQHDLKSLSHDKEDLQSSLWLPVHEVEYLKKEISSLLSISQDLEKTNYDLAELTIELEKLIQKFGGNVIIRDNKFGVKGLLSVLENLVVGSILECETSKSKAQESVTKLHDNQKVLDELSEKVKLLEDSSHNRPTLPDAVQERRILEPSFPSGSEISEIGDEDLLGKNSVSPVQSAAHAAVVRTMRKGSSDHHIALTIDSESDRLVNHQETDEDKGHAFKSLNTSGLVPKQGKQIADRIDGIWVSGGRVLMSQPRARIGLMAYCILLHLWILGIIL</sequence>
<organism evidence="4 5">
    <name type="scientific">Coptis chinensis</name>
    <dbReference type="NCBI Taxonomy" id="261450"/>
    <lineage>
        <taxon>Eukaryota</taxon>
        <taxon>Viridiplantae</taxon>
        <taxon>Streptophyta</taxon>
        <taxon>Embryophyta</taxon>
        <taxon>Tracheophyta</taxon>
        <taxon>Spermatophyta</taxon>
        <taxon>Magnoliopsida</taxon>
        <taxon>Ranunculales</taxon>
        <taxon>Ranunculaceae</taxon>
        <taxon>Coptidoideae</taxon>
        <taxon>Coptis</taxon>
    </lineage>
</organism>
<feature type="region of interest" description="Disordered" evidence="2">
    <location>
        <begin position="1164"/>
        <end position="1188"/>
    </location>
</feature>
<evidence type="ECO:0000256" key="3">
    <source>
        <dbReference type="SAM" id="Phobius"/>
    </source>
</evidence>
<comment type="caution">
    <text evidence="4">The sequence shown here is derived from an EMBL/GenBank/DDBJ whole genome shotgun (WGS) entry which is preliminary data.</text>
</comment>
<keyword evidence="1" id="KW-0175">Coiled coil</keyword>